<dbReference type="OrthoDB" id="6499484at2759"/>
<dbReference type="PANTHER" id="PTHR10044:SF139">
    <property type="entry name" value="DEATH-ASSOCIATED INHIBITOR OF APOPTOSIS 2"/>
    <property type="match status" value="1"/>
</dbReference>
<dbReference type="EMBL" id="NCKV01009143">
    <property type="protein sequence ID" value="RWS22317.1"/>
    <property type="molecule type" value="Genomic_DNA"/>
</dbReference>
<name>A0A443S461_9ACAR</name>
<dbReference type="InterPro" id="IPR050784">
    <property type="entry name" value="IAP"/>
</dbReference>
<dbReference type="InterPro" id="IPR001370">
    <property type="entry name" value="BIR_rpt"/>
</dbReference>
<dbReference type="Pfam" id="PF00653">
    <property type="entry name" value="BIR"/>
    <property type="match status" value="1"/>
</dbReference>
<dbReference type="SMART" id="SM00238">
    <property type="entry name" value="BIR"/>
    <property type="match status" value="1"/>
</dbReference>
<accession>A0A443S461</accession>
<organism evidence="1 2">
    <name type="scientific">Leptotrombidium deliense</name>
    <dbReference type="NCBI Taxonomy" id="299467"/>
    <lineage>
        <taxon>Eukaryota</taxon>
        <taxon>Metazoa</taxon>
        <taxon>Ecdysozoa</taxon>
        <taxon>Arthropoda</taxon>
        <taxon>Chelicerata</taxon>
        <taxon>Arachnida</taxon>
        <taxon>Acari</taxon>
        <taxon>Acariformes</taxon>
        <taxon>Trombidiformes</taxon>
        <taxon>Prostigmata</taxon>
        <taxon>Anystina</taxon>
        <taxon>Parasitengona</taxon>
        <taxon>Trombiculoidea</taxon>
        <taxon>Trombiculidae</taxon>
        <taxon>Leptotrombidium</taxon>
    </lineage>
</organism>
<dbReference type="Proteomes" id="UP000288716">
    <property type="component" value="Unassembled WGS sequence"/>
</dbReference>
<keyword evidence="2" id="KW-1185">Reference proteome</keyword>
<gene>
    <name evidence="1" type="ORF">B4U80_10733</name>
</gene>
<dbReference type="SUPFAM" id="SSF57924">
    <property type="entry name" value="Inhibitor of apoptosis (IAP) repeat"/>
    <property type="match status" value="1"/>
</dbReference>
<dbReference type="PROSITE" id="PS01282">
    <property type="entry name" value="BIR_REPEAT_1"/>
    <property type="match status" value="1"/>
</dbReference>
<evidence type="ECO:0000313" key="2">
    <source>
        <dbReference type="Proteomes" id="UP000288716"/>
    </source>
</evidence>
<reference evidence="1 2" key="1">
    <citation type="journal article" date="2018" name="Gigascience">
        <title>Genomes of trombidid mites reveal novel predicted allergens and laterally-transferred genes associated with secondary metabolism.</title>
        <authorList>
            <person name="Dong X."/>
            <person name="Chaisiri K."/>
            <person name="Xia D."/>
            <person name="Armstrong S.D."/>
            <person name="Fang Y."/>
            <person name="Donnelly M.J."/>
            <person name="Kadowaki T."/>
            <person name="McGarry J.W."/>
            <person name="Darby A.C."/>
            <person name="Makepeace B.L."/>
        </authorList>
    </citation>
    <scope>NUCLEOTIDE SEQUENCE [LARGE SCALE GENOMIC DNA]</scope>
    <source>
        <strain evidence="1">UoL-UT</strain>
    </source>
</reference>
<comment type="caution">
    <text evidence="1">The sequence shown here is derived from an EMBL/GenBank/DDBJ whole genome shotgun (WGS) entry which is preliminary data.</text>
</comment>
<dbReference type="GO" id="GO:0005737">
    <property type="term" value="C:cytoplasm"/>
    <property type="evidence" value="ECO:0007669"/>
    <property type="project" value="TreeGrafter"/>
</dbReference>
<dbReference type="CDD" id="cd00022">
    <property type="entry name" value="BIR"/>
    <property type="match status" value="1"/>
</dbReference>
<dbReference type="VEuPathDB" id="VectorBase:LDEU009723"/>
<dbReference type="AlphaFoldDB" id="A0A443S461"/>
<protein>
    <submittedName>
        <fullName evidence="1">Baculoviral IAP repeat-containing protein 3-like isoform X2</fullName>
    </submittedName>
</protein>
<proteinExistence type="predicted"/>
<dbReference type="PANTHER" id="PTHR10044">
    <property type="entry name" value="INHIBITOR OF APOPTOSIS"/>
    <property type="match status" value="1"/>
</dbReference>
<dbReference type="STRING" id="299467.A0A443S461"/>
<dbReference type="PROSITE" id="PS50143">
    <property type="entry name" value="BIR_REPEAT_2"/>
    <property type="match status" value="1"/>
</dbReference>
<dbReference type="GO" id="GO:0005634">
    <property type="term" value="C:nucleus"/>
    <property type="evidence" value="ECO:0007669"/>
    <property type="project" value="TreeGrafter"/>
</dbReference>
<sequence length="185" mass="21801">MYFLHDEFHWFLRALADLEIREWISTTKDIKFLPKTGCCRKNHVIKMKIHDEWNSIEIPEKIRQQLILDLVPKALYFDASVQKYGDVATRERSFKDWKIDFIPTSDLSRAGFYYTGIGDVVRCFACNGLIYSWENGDDPLTEHKKHFPLCSFVKKIQSYDDAPKETRLIDFGCDVIDKMMNNAIY</sequence>
<evidence type="ECO:0000313" key="1">
    <source>
        <dbReference type="EMBL" id="RWS22317.1"/>
    </source>
</evidence>
<dbReference type="Gene3D" id="1.10.1170.10">
    <property type="entry name" value="Inhibitor Of Apoptosis Protein (2mihbC-IAP-1), Chain A"/>
    <property type="match status" value="1"/>
</dbReference>